<dbReference type="Gene3D" id="3.40.30.10">
    <property type="entry name" value="Glutaredoxin"/>
    <property type="match status" value="1"/>
</dbReference>
<dbReference type="GO" id="GO:0018279">
    <property type="term" value="P:protein N-linked glycosylation via asparagine"/>
    <property type="evidence" value="ECO:0007669"/>
    <property type="project" value="TreeGrafter"/>
</dbReference>
<comment type="function">
    <text evidence="1">Subunit of the oligosaccharyl transferase (OST) complex that catalyzes the initial transfer of a defined glycan (Glc(3)Man(9)GlcNAc(2) in eukaryotes) from the lipid carrier dolichol-pyrophosphate to an asparagine residue within an Asn-X-Ser/Thr consensus motif in nascent polypeptide chains, the first step in protein N-glycosylation. N-glycosylation occurs cotranslationally and the complex associates with the Sec61 complex at the channel-forming translocon complex that mediates protein translocation across the endoplasmic reticulum (ER). All subunits are required for a maximal enzyme activity.</text>
</comment>
<dbReference type="InterPro" id="IPR021149">
    <property type="entry name" value="OligosaccharylTrfase_OST3/OST6"/>
</dbReference>
<evidence type="ECO:0000313" key="12">
    <source>
        <dbReference type="EMBL" id="CAH7670348.1"/>
    </source>
</evidence>
<dbReference type="PANTHER" id="PTHR12692:SF0">
    <property type="entry name" value="GH11935P"/>
    <property type="match status" value="1"/>
</dbReference>
<dbReference type="AlphaFoldDB" id="A0A0S1MIA5"/>
<accession>A0A0S1MIA5</accession>
<evidence type="ECO:0000256" key="9">
    <source>
        <dbReference type="SAM" id="Phobius"/>
    </source>
</evidence>
<evidence type="ECO:0000313" key="11">
    <source>
        <dbReference type="EMBL" id="ALL40617.1"/>
    </source>
</evidence>
<evidence type="ECO:0000256" key="10">
    <source>
        <dbReference type="SAM" id="SignalP"/>
    </source>
</evidence>
<evidence type="ECO:0000256" key="1">
    <source>
        <dbReference type="ARBA" id="ARBA00002791"/>
    </source>
</evidence>
<organism evidence="11">
    <name type="scientific">Phakopsora pachyrhizi</name>
    <name type="common">Asian soybean rust disease fungus</name>
    <dbReference type="NCBI Taxonomy" id="170000"/>
    <lineage>
        <taxon>Eukaryota</taxon>
        <taxon>Fungi</taxon>
        <taxon>Dikarya</taxon>
        <taxon>Basidiomycota</taxon>
        <taxon>Pucciniomycotina</taxon>
        <taxon>Pucciniomycetes</taxon>
        <taxon>Pucciniales</taxon>
        <taxon>Phakopsoraceae</taxon>
        <taxon>Phakopsora</taxon>
    </lineage>
</organism>
<dbReference type="Pfam" id="PF04756">
    <property type="entry name" value="OST3_OST6"/>
    <property type="match status" value="1"/>
</dbReference>
<feature type="chain" id="PRO_5044546697" description="Dolichyl-diphosphooligosaccharide-protein glycotransferase" evidence="10">
    <location>
        <begin position="23"/>
        <end position="336"/>
    </location>
</feature>
<feature type="signal peptide" evidence="10">
    <location>
        <begin position="1"/>
        <end position="22"/>
    </location>
</feature>
<dbReference type="PANTHER" id="PTHR12692">
    <property type="entry name" value="DOLICHYL-DIPHOSPHOOLIGOSACCHARIDE--PROTEIN GLYCOSYLTRANSFERASE-RELATED"/>
    <property type="match status" value="1"/>
</dbReference>
<protein>
    <recommendedName>
        <fullName evidence="14">Dolichyl-diphosphooligosaccharide-protein glycotransferase</fullName>
    </recommendedName>
</protein>
<comment type="subcellular location">
    <subcellularLocation>
        <location evidence="2">Endoplasmic reticulum membrane</location>
        <topology evidence="2">Multi-pass membrane protein</topology>
    </subcellularLocation>
</comment>
<gene>
    <name evidence="12" type="ORF">PPACK8108_LOCUS5040</name>
</gene>
<keyword evidence="6" id="KW-0256">Endoplasmic reticulum</keyword>
<feature type="transmembrane region" description="Helical" evidence="9">
    <location>
        <begin position="272"/>
        <end position="293"/>
    </location>
</feature>
<dbReference type="OrthoDB" id="67566at2759"/>
<keyword evidence="7 9" id="KW-1133">Transmembrane helix</keyword>
<keyword evidence="8 9" id="KW-0472">Membrane</keyword>
<reference evidence="12" key="2">
    <citation type="submission" date="2022-06" db="EMBL/GenBank/DDBJ databases">
        <authorList>
            <consortium name="SYNGENTA / RWTH Aachen University"/>
        </authorList>
    </citation>
    <scope>NUCLEOTIDE SEQUENCE</scope>
</reference>
<evidence type="ECO:0000256" key="3">
    <source>
        <dbReference type="ARBA" id="ARBA00009561"/>
    </source>
</evidence>
<reference evidence="11" key="1">
    <citation type="submission" date="2015-07" db="EMBL/GenBank/DDBJ databases">
        <title>Elucidating the P. pachyrhizi secretome and potential effectors.</title>
        <authorList>
            <person name="de Carvalho M.C.C.G."/>
            <person name="Nascimento L.C."/>
            <person name="Darben L.M."/>
            <person name="Polizel-Podanosqui A.M."/>
            <person name="Lopes-Caitar V.S."/>
            <person name="Rocha C.S."/>
            <person name="Qi M."/>
            <person name="Carazolle M."/>
            <person name="Kuwahara M.K."/>
            <person name="Pereira G.A.G."/>
            <person name="Abdelnoor R.V."/>
            <person name="Whitham S.A."/>
            <person name="Marcelino-Guimaraes F.C."/>
        </authorList>
    </citation>
    <scope>NUCLEOTIDE SEQUENCE</scope>
</reference>
<dbReference type="Proteomes" id="UP001153365">
    <property type="component" value="Unassembled WGS sequence"/>
</dbReference>
<feature type="transmembrane region" description="Helical" evidence="9">
    <location>
        <begin position="188"/>
        <end position="208"/>
    </location>
</feature>
<evidence type="ECO:0000256" key="2">
    <source>
        <dbReference type="ARBA" id="ARBA00004477"/>
    </source>
</evidence>
<evidence type="ECO:0008006" key="14">
    <source>
        <dbReference type="Google" id="ProtNLM"/>
    </source>
</evidence>
<feature type="transmembrane region" description="Helical" evidence="9">
    <location>
        <begin position="305"/>
        <end position="323"/>
    </location>
</feature>
<evidence type="ECO:0000256" key="4">
    <source>
        <dbReference type="ARBA" id="ARBA00022692"/>
    </source>
</evidence>
<evidence type="ECO:0000256" key="8">
    <source>
        <dbReference type="ARBA" id="ARBA00023136"/>
    </source>
</evidence>
<dbReference type="EMBL" id="CALTRL010000975">
    <property type="protein sequence ID" value="CAH7670348.1"/>
    <property type="molecule type" value="Genomic_DNA"/>
</dbReference>
<dbReference type="GO" id="GO:0008250">
    <property type="term" value="C:oligosaccharyltransferase complex"/>
    <property type="evidence" value="ECO:0007669"/>
    <property type="project" value="TreeGrafter"/>
</dbReference>
<feature type="transmembrane region" description="Helical" evidence="9">
    <location>
        <begin position="220"/>
        <end position="240"/>
    </location>
</feature>
<proteinExistence type="evidence at transcript level"/>
<name>A0A0S1MIA5_PHAPC</name>
<keyword evidence="5 10" id="KW-0732">Signal</keyword>
<evidence type="ECO:0000256" key="5">
    <source>
        <dbReference type="ARBA" id="ARBA00022729"/>
    </source>
</evidence>
<comment type="similarity">
    <text evidence="3">Belongs to the OST3/OST6 family.</text>
</comment>
<sequence>MKPNRFVTICLATAFLPWLLVAKSSSNNDRLSKLISLTKAGKGIAPLNDKLFDEIISGSPRNFSITLVLTALGSQFQCIPCQTFDKEYQLLSQQWQKQPREIRESHFFAMLDYKEGKNTFQKLGLNTAPQARNYLPTEGPKAVNDPKHEVINFDFNRGGPEVLKAEYFSDWAIKTAGLPQFFKRPPDYAKIFASLCTILATLIITKVAWPVVRFVFQSRYIWAILVLPVVLLMISGQMWVQIRSPPYAVRGQNGAPSYIAGGYSNQLGAETFVISGIYGTLAFASYTLAFTVAKLDDPVRQRVAFYVWLGILVGLASVLVNIFRMKNGGYPFKLLF</sequence>
<evidence type="ECO:0000256" key="6">
    <source>
        <dbReference type="ARBA" id="ARBA00022824"/>
    </source>
</evidence>
<keyword evidence="13" id="KW-1185">Reference proteome</keyword>
<evidence type="ECO:0000313" key="13">
    <source>
        <dbReference type="Proteomes" id="UP001153365"/>
    </source>
</evidence>
<dbReference type="EMBL" id="KT246526">
    <property type="protein sequence ID" value="ALL40617.1"/>
    <property type="molecule type" value="mRNA"/>
</dbReference>
<evidence type="ECO:0000256" key="7">
    <source>
        <dbReference type="ARBA" id="ARBA00022989"/>
    </source>
</evidence>
<keyword evidence="4 9" id="KW-0812">Transmembrane</keyword>